<dbReference type="Proteomes" id="UP000757435">
    <property type="component" value="Unassembled WGS sequence"/>
</dbReference>
<name>A0A951Q7P8_9CYAN</name>
<accession>A0A951Q7P8</accession>
<dbReference type="AlphaFoldDB" id="A0A951Q7P8"/>
<organism evidence="1 2">
    <name type="scientific">Drouetiella hepatica Uher 2000/2452</name>
    <dbReference type="NCBI Taxonomy" id="904376"/>
    <lineage>
        <taxon>Bacteria</taxon>
        <taxon>Bacillati</taxon>
        <taxon>Cyanobacteriota</taxon>
        <taxon>Cyanophyceae</taxon>
        <taxon>Oculatellales</taxon>
        <taxon>Oculatellaceae</taxon>
        <taxon>Drouetiella</taxon>
    </lineage>
</organism>
<reference evidence="1" key="1">
    <citation type="submission" date="2021-05" db="EMBL/GenBank/DDBJ databases">
        <authorList>
            <person name="Pietrasiak N."/>
            <person name="Ward R."/>
            <person name="Stajich J.E."/>
            <person name="Kurbessoian T."/>
        </authorList>
    </citation>
    <scope>NUCLEOTIDE SEQUENCE</scope>
    <source>
        <strain evidence="1">UHER 2000/2452</strain>
    </source>
</reference>
<dbReference type="EMBL" id="JAHHHD010000003">
    <property type="protein sequence ID" value="MBW4657827.1"/>
    <property type="molecule type" value="Genomic_DNA"/>
</dbReference>
<reference evidence="1" key="2">
    <citation type="journal article" date="2022" name="Microbiol. Resour. Announc.">
        <title>Metagenome Sequencing to Explore Phylogenomics of Terrestrial Cyanobacteria.</title>
        <authorList>
            <person name="Ward R.D."/>
            <person name="Stajich J.E."/>
            <person name="Johansen J.R."/>
            <person name="Huntemann M."/>
            <person name="Clum A."/>
            <person name="Foster B."/>
            <person name="Foster B."/>
            <person name="Roux S."/>
            <person name="Palaniappan K."/>
            <person name="Varghese N."/>
            <person name="Mukherjee S."/>
            <person name="Reddy T.B.K."/>
            <person name="Daum C."/>
            <person name="Copeland A."/>
            <person name="Chen I.A."/>
            <person name="Ivanova N.N."/>
            <person name="Kyrpides N.C."/>
            <person name="Shapiro N."/>
            <person name="Eloe-Fadrosh E.A."/>
            <person name="Pietrasiak N."/>
        </authorList>
    </citation>
    <scope>NUCLEOTIDE SEQUENCE</scope>
    <source>
        <strain evidence="1">UHER 2000/2452</strain>
    </source>
</reference>
<evidence type="ECO:0000313" key="1">
    <source>
        <dbReference type="EMBL" id="MBW4657827.1"/>
    </source>
</evidence>
<proteinExistence type="predicted"/>
<sequence>MQNSTVQNSIDWTPILQHISTEEEHRLPTYPGDLKAALLARAGLTDHPKGEEAYQLAREISRLSTCCDPEIVYWFSRLVSLLDLQVEPS</sequence>
<comment type="caution">
    <text evidence="1">The sequence shown here is derived from an EMBL/GenBank/DDBJ whole genome shotgun (WGS) entry which is preliminary data.</text>
</comment>
<gene>
    <name evidence="1" type="ORF">KME15_04075</name>
</gene>
<protein>
    <submittedName>
        <fullName evidence="1">Uncharacterized protein</fullName>
    </submittedName>
</protein>
<evidence type="ECO:0000313" key="2">
    <source>
        <dbReference type="Proteomes" id="UP000757435"/>
    </source>
</evidence>